<dbReference type="Pfam" id="PF01547">
    <property type="entry name" value="SBP_bac_1"/>
    <property type="match status" value="1"/>
</dbReference>
<dbReference type="SUPFAM" id="SSF53850">
    <property type="entry name" value="Periplasmic binding protein-like II"/>
    <property type="match status" value="1"/>
</dbReference>
<accession>A0A926DBY6</accession>
<feature type="signal peptide" evidence="1">
    <location>
        <begin position="1"/>
        <end position="19"/>
    </location>
</feature>
<dbReference type="PROSITE" id="PS51257">
    <property type="entry name" value="PROKAR_LIPOPROTEIN"/>
    <property type="match status" value="1"/>
</dbReference>
<comment type="caution">
    <text evidence="2">The sequence shown here is derived from an EMBL/GenBank/DDBJ whole genome shotgun (WGS) entry which is preliminary data.</text>
</comment>
<dbReference type="InterPro" id="IPR006059">
    <property type="entry name" value="SBP"/>
</dbReference>
<keyword evidence="3" id="KW-1185">Reference proteome</keyword>
<reference evidence="2" key="1">
    <citation type="submission" date="2020-08" db="EMBL/GenBank/DDBJ databases">
        <title>Genome public.</title>
        <authorList>
            <person name="Liu C."/>
            <person name="Sun Q."/>
        </authorList>
    </citation>
    <scope>NUCLEOTIDE SEQUENCE</scope>
    <source>
        <strain evidence="2">NSJ-40</strain>
    </source>
</reference>
<dbReference type="RefSeq" id="WP_249320686.1">
    <property type="nucleotide sequence ID" value="NZ_JACRSN010000037.1"/>
</dbReference>
<evidence type="ECO:0000313" key="3">
    <source>
        <dbReference type="Proteomes" id="UP000651482"/>
    </source>
</evidence>
<protein>
    <submittedName>
        <fullName evidence="2">Extracellular solute-binding protein</fullName>
    </submittedName>
</protein>
<evidence type="ECO:0000256" key="1">
    <source>
        <dbReference type="SAM" id="SignalP"/>
    </source>
</evidence>
<evidence type="ECO:0000313" key="2">
    <source>
        <dbReference type="EMBL" id="MBC8535016.1"/>
    </source>
</evidence>
<proteinExistence type="predicted"/>
<sequence length="470" mass="52709">MKRVLLVLLALLLAVSLLASCNSGSENSSAASNETQSADSSEPISVRWIQHQIEYADPLNKLVDKYMDEHPNVTINLEVNGTNYWETLKSLLAANDVPDIFMTDGYNVMRSYVDYLEDLSDEDFVDVIKKEARQCVDGERLDFKKWKGKSESDLLDNLFPRTKFTNGSIKATILTFAPVGANGDRLRAIVYGIYLENISERTVDLAVEMPRFGSEKDCFATHGVSWLPVEERFAEDQPCKFQLSARQSKWISVVLYAPGEYQDAEAVVNKGMLFWLNETHDYLRKILGRLTMPGDPMTAFLYERAVCQCLGAIAMNQEDQISGANWGSYPLGSKTGEVSRLYHNCGKCGWASGIFAVTFLTQILGLQYCGVTQKLVFRPFSPCSDFTFEGIRLGNAVFDVDYKHLKNQASIPITNRNDFSIALELEVVSDGEAFCATETISSIKRKFMERDTVATSLKLQKNETVQVNFS</sequence>
<feature type="chain" id="PRO_5038997845" evidence="1">
    <location>
        <begin position="20"/>
        <end position="470"/>
    </location>
</feature>
<dbReference type="Gene3D" id="3.40.190.10">
    <property type="entry name" value="Periplasmic binding protein-like II"/>
    <property type="match status" value="1"/>
</dbReference>
<keyword evidence="1" id="KW-0732">Signal</keyword>
<dbReference type="Proteomes" id="UP000651482">
    <property type="component" value="Unassembled WGS sequence"/>
</dbReference>
<dbReference type="EMBL" id="JACRSN010000037">
    <property type="protein sequence ID" value="MBC8535016.1"/>
    <property type="molecule type" value="Genomic_DNA"/>
</dbReference>
<organism evidence="2 3">
    <name type="scientific">Yeguia hominis</name>
    <dbReference type="NCBI Taxonomy" id="2763662"/>
    <lineage>
        <taxon>Bacteria</taxon>
        <taxon>Bacillati</taxon>
        <taxon>Bacillota</taxon>
        <taxon>Clostridia</taxon>
        <taxon>Eubacteriales</taxon>
        <taxon>Yeguiaceae</taxon>
        <taxon>Yeguia</taxon>
    </lineage>
</organism>
<name>A0A926DBY6_9FIRM</name>
<gene>
    <name evidence="2" type="ORF">IAG03_13740</name>
</gene>
<dbReference type="AlphaFoldDB" id="A0A926DBY6"/>